<evidence type="ECO:0000313" key="2">
    <source>
        <dbReference type="EMBL" id="EIT85351.1"/>
    </source>
</evidence>
<sequence>MAKRFRRSWRGQGKMQWPSWLKNIRDTISQFTIPLIIFQVIRTLLFPSGVDLIIIVILLLLHVCFVVEIL</sequence>
<evidence type="ECO:0000313" key="3">
    <source>
        <dbReference type="Proteomes" id="UP000004080"/>
    </source>
</evidence>
<dbReference type="EMBL" id="AKKV01000026">
    <property type="protein sequence ID" value="EIT85351.1"/>
    <property type="molecule type" value="Genomic_DNA"/>
</dbReference>
<feature type="transmembrane region" description="Helical" evidence="1">
    <location>
        <begin position="52"/>
        <end position="69"/>
    </location>
</feature>
<keyword evidence="3" id="KW-1185">Reference proteome</keyword>
<evidence type="ECO:0000256" key="1">
    <source>
        <dbReference type="SAM" id="Phobius"/>
    </source>
</evidence>
<proteinExistence type="predicted"/>
<dbReference type="OrthoDB" id="2456214at2"/>
<organism evidence="2 3">
    <name type="scientific">Fictibacillus macauensis ZFHKF-1</name>
    <dbReference type="NCBI Taxonomy" id="1196324"/>
    <lineage>
        <taxon>Bacteria</taxon>
        <taxon>Bacillati</taxon>
        <taxon>Bacillota</taxon>
        <taxon>Bacilli</taxon>
        <taxon>Bacillales</taxon>
        <taxon>Fictibacillaceae</taxon>
        <taxon>Fictibacillus</taxon>
    </lineage>
</organism>
<dbReference type="PATRIC" id="fig|1196324.3.peg.2345"/>
<dbReference type="RefSeq" id="WP_007202369.1">
    <property type="nucleotide sequence ID" value="NZ_AKKV01000026.1"/>
</dbReference>
<gene>
    <name evidence="2" type="ORF">A374_11425</name>
</gene>
<reference evidence="2 3" key="1">
    <citation type="journal article" date="2012" name="J. Bacteriol.">
        <title>Genome of Bacillus macauensis ZFHKF-1, a Long-Chain-Forming Bacterium.</title>
        <authorList>
            <person name="Cai L."/>
            <person name="Zhang T."/>
        </authorList>
    </citation>
    <scope>NUCLEOTIDE SEQUENCE [LARGE SCALE GENOMIC DNA]</scope>
    <source>
        <strain evidence="2 3">ZFHKF-1</strain>
    </source>
</reference>
<dbReference type="AlphaFoldDB" id="I8J0R7"/>
<name>I8J0R7_9BACL</name>
<dbReference type="Proteomes" id="UP000004080">
    <property type="component" value="Unassembled WGS sequence"/>
</dbReference>
<comment type="caution">
    <text evidence="2">The sequence shown here is derived from an EMBL/GenBank/DDBJ whole genome shotgun (WGS) entry which is preliminary data.</text>
</comment>
<keyword evidence="1" id="KW-1133">Transmembrane helix</keyword>
<keyword evidence="1" id="KW-0472">Membrane</keyword>
<accession>I8J0R7</accession>
<protein>
    <submittedName>
        <fullName evidence="2">Uncharacterized protein</fullName>
    </submittedName>
</protein>
<keyword evidence="1" id="KW-0812">Transmembrane</keyword>